<dbReference type="OrthoDB" id="1907052at2759"/>
<evidence type="ECO:0000313" key="4">
    <source>
        <dbReference type="Proteomes" id="UP000636800"/>
    </source>
</evidence>
<dbReference type="InterPro" id="IPR015661">
    <property type="entry name" value="Bub1/Mad3"/>
</dbReference>
<evidence type="ECO:0000259" key="2">
    <source>
        <dbReference type="PROSITE" id="PS51489"/>
    </source>
</evidence>
<name>A0A835UIK3_VANPL</name>
<accession>A0A835UIK3</accession>
<dbReference type="Proteomes" id="UP000636800">
    <property type="component" value="Chromosome 10"/>
</dbReference>
<dbReference type="GO" id="GO:0051754">
    <property type="term" value="P:meiotic sister chromatid cohesion, centromeric"/>
    <property type="evidence" value="ECO:0007669"/>
    <property type="project" value="TreeGrafter"/>
</dbReference>
<evidence type="ECO:0000256" key="1">
    <source>
        <dbReference type="SAM" id="MobiDB-lite"/>
    </source>
</evidence>
<dbReference type="AlphaFoldDB" id="A0A835UIK3"/>
<dbReference type="SMART" id="SM00777">
    <property type="entry name" value="Mad3_BUB1_I"/>
    <property type="match status" value="1"/>
</dbReference>
<dbReference type="EMBL" id="JADCNL010000010">
    <property type="protein sequence ID" value="KAG0464454.1"/>
    <property type="molecule type" value="Genomic_DNA"/>
</dbReference>
<sequence length="481" mass="54534">MEETTVAEFDPEADFIHSKRARGKNGSFTNENVRPLKRGRKVEHLNHVLQSHAEIASRKSLLEARRKMIEGSISTLGGSSSALDRLEMLTYPSCICIHYGHRHLSRLRGRFHVFANTLGVWPKHEDCVERTHLCASTESLGGQPLLASSLFAAPFFHWLKLMVCFHRMSANPSTSASCLGSWCIKWVQESFPSGGDSSGLVIIYEQCVRTFWNDKRYKDDKRYLKVWLEYAENCVDAEVIYKFLQVNQIGQSYSAFYVAYALHMQSKNKLQIADELFNLGIARSAEPLQVLETAYRKFLGRSMVAKKIYQDDAMDNHLPARSFGTILASRGDGRQSAENSGANKKNRKPFDRLDSNKSLSIYTDEISGSSYQSLKPDENDSWNTLGSRSVRNKENISVPMKWVSHKVPQKISHRIETVTAARIEVFVDDECADNSSKVLKVEKGDIPIAFRLNKADAIGLKKETELLKENPLRNFPLKAFR</sequence>
<dbReference type="GO" id="GO:0004672">
    <property type="term" value="F:protein kinase activity"/>
    <property type="evidence" value="ECO:0007669"/>
    <property type="project" value="TreeGrafter"/>
</dbReference>
<dbReference type="PANTHER" id="PTHR14030">
    <property type="entry name" value="MITOTIC CHECKPOINT SERINE/THREONINE-PROTEIN KINASE BUB1"/>
    <property type="match status" value="1"/>
</dbReference>
<dbReference type="InterPro" id="IPR013212">
    <property type="entry name" value="Mad3/Bub1_I"/>
</dbReference>
<proteinExistence type="predicted"/>
<dbReference type="Pfam" id="PF08311">
    <property type="entry name" value="Mad3_BUB1_I"/>
    <property type="match status" value="1"/>
</dbReference>
<organism evidence="3 4">
    <name type="scientific">Vanilla planifolia</name>
    <name type="common">Vanilla</name>
    <dbReference type="NCBI Taxonomy" id="51239"/>
    <lineage>
        <taxon>Eukaryota</taxon>
        <taxon>Viridiplantae</taxon>
        <taxon>Streptophyta</taxon>
        <taxon>Embryophyta</taxon>
        <taxon>Tracheophyta</taxon>
        <taxon>Spermatophyta</taxon>
        <taxon>Magnoliopsida</taxon>
        <taxon>Liliopsida</taxon>
        <taxon>Asparagales</taxon>
        <taxon>Orchidaceae</taxon>
        <taxon>Vanilloideae</taxon>
        <taxon>Vanilleae</taxon>
        <taxon>Vanilla</taxon>
    </lineage>
</organism>
<reference evidence="3 4" key="1">
    <citation type="journal article" date="2020" name="Nat. Food">
        <title>A phased Vanilla planifolia genome enables genetic improvement of flavour and production.</title>
        <authorList>
            <person name="Hasing T."/>
            <person name="Tang H."/>
            <person name="Brym M."/>
            <person name="Khazi F."/>
            <person name="Huang T."/>
            <person name="Chambers A.H."/>
        </authorList>
    </citation>
    <scope>NUCLEOTIDE SEQUENCE [LARGE SCALE GENOMIC DNA]</scope>
    <source>
        <tissue evidence="3">Leaf</tissue>
    </source>
</reference>
<dbReference type="PROSITE" id="PS51489">
    <property type="entry name" value="BUB1_N"/>
    <property type="match status" value="1"/>
</dbReference>
<dbReference type="GO" id="GO:0007094">
    <property type="term" value="P:mitotic spindle assembly checkpoint signaling"/>
    <property type="evidence" value="ECO:0007669"/>
    <property type="project" value="InterPro"/>
</dbReference>
<protein>
    <recommendedName>
        <fullName evidence="2">BUB1 N-terminal domain-containing protein</fullName>
    </recommendedName>
</protein>
<feature type="domain" description="BUB1 N-terminal" evidence="2">
    <location>
        <begin position="163"/>
        <end position="322"/>
    </location>
</feature>
<keyword evidence="4" id="KW-1185">Reference proteome</keyword>
<comment type="caution">
    <text evidence="3">The sequence shown here is derived from an EMBL/GenBank/DDBJ whole genome shotgun (WGS) entry which is preliminary data.</text>
</comment>
<feature type="region of interest" description="Disordered" evidence="1">
    <location>
        <begin position="331"/>
        <end position="353"/>
    </location>
</feature>
<dbReference type="PANTHER" id="PTHR14030:SF19">
    <property type="entry name" value="MITOTIC SPINDLE CHECKPOINT PROTEIN BUBR1"/>
    <property type="match status" value="1"/>
</dbReference>
<evidence type="ECO:0000313" key="3">
    <source>
        <dbReference type="EMBL" id="KAG0464454.1"/>
    </source>
</evidence>
<dbReference type="Gene3D" id="1.25.40.430">
    <property type="match status" value="1"/>
</dbReference>
<gene>
    <name evidence="3" type="ORF">HPP92_020523</name>
</gene>